<keyword evidence="2" id="KW-1185">Reference proteome</keyword>
<protein>
    <submittedName>
        <fullName evidence="1">Uncharacterized protein</fullName>
    </submittedName>
</protein>
<evidence type="ECO:0000313" key="2">
    <source>
        <dbReference type="Proteomes" id="UP001066276"/>
    </source>
</evidence>
<dbReference type="Proteomes" id="UP001066276">
    <property type="component" value="Chromosome 12"/>
</dbReference>
<sequence>MVPVLGAPPFTAVVERQAGASAHVVLLPPEAPTYLVIVSGEVWWASLWPSAWDDLRRRWRSLTRNSLRSHLMGEKEERPGRPVDDLPLEEEASASSVKAMFLYLKHSLFAVFPTFGSKFAVSGDEFPIRGSVGDPERDCRLTGFEFLV</sequence>
<accession>A0AAV7KRC0</accession>
<organism evidence="1 2">
    <name type="scientific">Pleurodeles waltl</name>
    <name type="common">Iberian ribbed newt</name>
    <dbReference type="NCBI Taxonomy" id="8319"/>
    <lineage>
        <taxon>Eukaryota</taxon>
        <taxon>Metazoa</taxon>
        <taxon>Chordata</taxon>
        <taxon>Craniata</taxon>
        <taxon>Vertebrata</taxon>
        <taxon>Euteleostomi</taxon>
        <taxon>Amphibia</taxon>
        <taxon>Batrachia</taxon>
        <taxon>Caudata</taxon>
        <taxon>Salamandroidea</taxon>
        <taxon>Salamandridae</taxon>
        <taxon>Pleurodelinae</taxon>
        <taxon>Pleurodeles</taxon>
    </lineage>
</organism>
<dbReference type="AlphaFoldDB" id="A0AAV7KRC0"/>
<dbReference type="EMBL" id="JANPWB010000016">
    <property type="protein sequence ID" value="KAJ1080725.1"/>
    <property type="molecule type" value="Genomic_DNA"/>
</dbReference>
<comment type="caution">
    <text evidence="1">The sequence shown here is derived from an EMBL/GenBank/DDBJ whole genome shotgun (WGS) entry which is preliminary data.</text>
</comment>
<name>A0AAV7KRC0_PLEWA</name>
<evidence type="ECO:0000313" key="1">
    <source>
        <dbReference type="EMBL" id="KAJ1080725.1"/>
    </source>
</evidence>
<gene>
    <name evidence="1" type="ORF">NDU88_000919</name>
</gene>
<proteinExistence type="predicted"/>
<reference evidence="1" key="1">
    <citation type="journal article" date="2022" name="bioRxiv">
        <title>Sequencing and chromosome-scale assembly of the giantPleurodeles waltlgenome.</title>
        <authorList>
            <person name="Brown T."/>
            <person name="Elewa A."/>
            <person name="Iarovenko S."/>
            <person name="Subramanian E."/>
            <person name="Araus A.J."/>
            <person name="Petzold A."/>
            <person name="Susuki M."/>
            <person name="Suzuki K.-i.T."/>
            <person name="Hayashi T."/>
            <person name="Toyoda A."/>
            <person name="Oliveira C."/>
            <person name="Osipova E."/>
            <person name="Leigh N.D."/>
            <person name="Simon A."/>
            <person name="Yun M.H."/>
        </authorList>
    </citation>
    <scope>NUCLEOTIDE SEQUENCE</scope>
    <source>
        <strain evidence="1">20211129_DDA</strain>
        <tissue evidence="1">Liver</tissue>
    </source>
</reference>